<dbReference type="PANTHER" id="PTHR12835">
    <property type="entry name" value="BIOTIN PROTEIN LIGASE"/>
    <property type="match status" value="1"/>
</dbReference>
<evidence type="ECO:0000259" key="5">
    <source>
        <dbReference type="PROSITE" id="PS51733"/>
    </source>
</evidence>
<evidence type="ECO:0000256" key="2">
    <source>
        <dbReference type="ARBA" id="ARBA00023267"/>
    </source>
</evidence>
<dbReference type="InterPro" id="IPR004408">
    <property type="entry name" value="Biotin_CoA_COase_ligase"/>
</dbReference>
<evidence type="ECO:0000256" key="1">
    <source>
        <dbReference type="ARBA" id="ARBA00022598"/>
    </source>
</evidence>
<keyword evidence="2" id="KW-0092">Biotin</keyword>
<name>A0A1E5Q9D9_9PROT</name>
<keyword evidence="1 6" id="KW-0436">Ligase</keyword>
<evidence type="ECO:0000313" key="6">
    <source>
        <dbReference type="EMBL" id="OEJ68031.1"/>
    </source>
</evidence>
<dbReference type="InterPro" id="IPR004143">
    <property type="entry name" value="BPL_LPL_catalytic"/>
</dbReference>
<dbReference type="RefSeq" id="WP_069957360.1">
    <property type="nucleotide sequence ID" value="NZ_MCGG01000017.1"/>
</dbReference>
<dbReference type="NCBIfam" id="TIGR00121">
    <property type="entry name" value="birA_ligase"/>
    <property type="match status" value="1"/>
</dbReference>
<dbReference type="SUPFAM" id="SSF55681">
    <property type="entry name" value="Class II aaRS and biotin synthetases"/>
    <property type="match status" value="1"/>
</dbReference>
<dbReference type="OrthoDB" id="9807064at2"/>
<dbReference type="Pfam" id="PF03099">
    <property type="entry name" value="BPL_LplA_LipB"/>
    <property type="match status" value="1"/>
</dbReference>
<feature type="domain" description="BPL/LPL catalytic" evidence="5">
    <location>
        <begin position="1"/>
        <end position="199"/>
    </location>
</feature>
<dbReference type="EMBL" id="MCGG01000017">
    <property type="protein sequence ID" value="OEJ68031.1"/>
    <property type="molecule type" value="Genomic_DNA"/>
</dbReference>
<organism evidence="6 7">
    <name type="scientific">Magnetovibrio blakemorei</name>
    <dbReference type="NCBI Taxonomy" id="28181"/>
    <lineage>
        <taxon>Bacteria</taxon>
        <taxon>Pseudomonadati</taxon>
        <taxon>Pseudomonadota</taxon>
        <taxon>Alphaproteobacteria</taxon>
        <taxon>Rhodospirillales</taxon>
        <taxon>Magnetovibrionaceae</taxon>
        <taxon>Magnetovibrio</taxon>
    </lineage>
</organism>
<dbReference type="Proteomes" id="UP000095347">
    <property type="component" value="Unassembled WGS sequence"/>
</dbReference>
<dbReference type="PROSITE" id="PS51733">
    <property type="entry name" value="BPL_LPL_CATALYTIC"/>
    <property type="match status" value="1"/>
</dbReference>
<dbReference type="STRING" id="28181.BEN30_07120"/>
<dbReference type="CDD" id="cd16442">
    <property type="entry name" value="BPL"/>
    <property type="match status" value="1"/>
</dbReference>
<dbReference type="InterPro" id="IPR003142">
    <property type="entry name" value="BPL_C"/>
</dbReference>
<keyword evidence="7" id="KW-1185">Reference proteome</keyword>
<accession>A0A1E5Q9D9</accession>
<protein>
    <recommendedName>
        <fullName evidence="3">biotin--[biotin carboxyl-carrier protein] ligase</fullName>
        <ecNumber evidence="3">6.3.4.15</ecNumber>
    </recommendedName>
</protein>
<dbReference type="Gene3D" id="2.30.30.100">
    <property type="match status" value="1"/>
</dbReference>
<reference evidence="7" key="1">
    <citation type="submission" date="2016-07" db="EMBL/GenBank/DDBJ databases">
        <authorList>
            <person name="Florea S."/>
            <person name="Webb J.S."/>
            <person name="Jaromczyk J."/>
            <person name="Schardl C.L."/>
        </authorList>
    </citation>
    <scope>NUCLEOTIDE SEQUENCE [LARGE SCALE GENOMIC DNA]</scope>
    <source>
        <strain evidence="7">MV-1</strain>
    </source>
</reference>
<dbReference type="AlphaFoldDB" id="A0A1E5Q9D9"/>
<dbReference type="Gene3D" id="3.30.930.10">
    <property type="entry name" value="Bira Bifunctional Protein, Domain 2"/>
    <property type="match status" value="1"/>
</dbReference>
<dbReference type="PANTHER" id="PTHR12835:SF5">
    <property type="entry name" value="BIOTIN--PROTEIN LIGASE"/>
    <property type="match status" value="1"/>
</dbReference>
<comment type="caution">
    <text evidence="6">The sequence shown here is derived from an EMBL/GenBank/DDBJ whole genome shotgun (WGS) entry which is preliminary data.</text>
</comment>
<evidence type="ECO:0000256" key="4">
    <source>
        <dbReference type="ARBA" id="ARBA00047846"/>
    </source>
</evidence>
<dbReference type="EC" id="6.3.4.15" evidence="3"/>
<gene>
    <name evidence="6" type="ORF">BEN30_07120</name>
</gene>
<evidence type="ECO:0000256" key="3">
    <source>
        <dbReference type="ARBA" id="ARBA00024227"/>
    </source>
</evidence>
<dbReference type="GO" id="GO:0004077">
    <property type="term" value="F:biotin--[biotin carboxyl-carrier protein] ligase activity"/>
    <property type="evidence" value="ECO:0007669"/>
    <property type="project" value="UniProtKB-EC"/>
</dbReference>
<evidence type="ECO:0000313" key="7">
    <source>
        <dbReference type="Proteomes" id="UP000095347"/>
    </source>
</evidence>
<comment type="catalytic activity">
    <reaction evidence="4">
        <text>biotin + L-lysyl-[protein] + ATP = N(6)-biotinyl-L-lysyl-[protein] + AMP + diphosphate + H(+)</text>
        <dbReference type="Rhea" id="RHEA:11756"/>
        <dbReference type="Rhea" id="RHEA-COMP:9752"/>
        <dbReference type="Rhea" id="RHEA-COMP:10505"/>
        <dbReference type="ChEBI" id="CHEBI:15378"/>
        <dbReference type="ChEBI" id="CHEBI:29969"/>
        <dbReference type="ChEBI" id="CHEBI:30616"/>
        <dbReference type="ChEBI" id="CHEBI:33019"/>
        <dbReference type="ChEBI" id="CHEBI:57586"/>
        <dbReference type="ChEBI" id="CHEBI:83144"/>
        <dbReference type="ChEBI" id="CHEBI:456215"/>
        <dbReference type="EC" id="6.3.4.15"/>
    </reaction>
</comment>
<sequence length="265" mass="28586">MNSSQTSLQLPSPYRLVELESIDSTNAEAKRLAEQGAPDCTVVWAKRQTAGRGRRGRTWVSEDGNLYFSILLRMPYPMEVMSQLSFVAANAVADAVQVAATRGAFVNVKWPNDVLLEGQKVAGILLEGEPDLKTGAFKWLVLGIGVNIASHPALEEGAYPPTSLAAQGVEGEGLDVTLMLDTLTKRFLAGLATWRNLGFGPIRRHWLARAKGLGGPVTVRLPNEQVQGVFGALDEKGALVLHLDGQPNRLITAGDVFIPSIPHEI</sequence>
<dbReference type="InterPro" id="IPR045864">
    <property type="entry name" value="aa-tRNA-synth_II/BPL/LPL"/>
</dbReference>
<dbReference type="Pfam" id="PF02237">
    <property type="entry name" value="BPL_C"/>
    <property type="match status" value="1"/>
</dbReference>
<dbReference type="GO" id="GO:0005737">
    <property type="term" value="C:cytoplasm"/>
    <property type="evidence" value="ECO:0007669"/>
    <property type="project" value="TreeGrafter"/>
</dbReference>
<proteinExistence type="predicted"/>